<comment type="subunit">
    <text evidence="3">Homodimer.</text>
</comment>
<dbReference type="SUPFAM" id="SSF47323">
    <property type="entry name" value="Anticodon-binding domain of a subclass of class I aminoacyl-tRNA synthetases"/>
    <property type="match status" value="1"/>
</dbReference>
<feature type="region of interest" description="Disordered" evidence="16">
    <location>
        <begin position="39"/>
        <end position="66"/>
    </location>
</feature>
<evidence type="ECO:0000256" key="12">
    <source>
        <dbReference type="ARBA" id="ARBA00022917"/>
    </source>
</evidence>
<keyword evidence="8" id="KW-0436">Ligase</keyword>
<evidence type="ECO:0000256" key="9">
    <source>
        <dbReference type="ARBA" id="ARBA00022741"/>
    </source>
</evidence>
<feature type="non-terminal residue" evidence="18">
    <location>
        <position position="1"/>
    </location>
</feature>
<dbReference type="InterPro" id="IPR002547">
    <property type="entry name" value="tRNA-bd_dom"/>
</dbReference>
<dbReference type="InterPro" id="IPR051270">
    <property type="entry name" value="Tyrosine-tRNA_ligase_regulator"/>
</dbReference>
<dbReference type="GO" id="GO:0004825">
    <property type="term" value="F:methionine-tRNA ligase activity"/>
    <property type="evidence" value="ECO:0007669"/>
    <property type="project" value="UniProtKB-EC"/>
</dbReference>
<proteinExistence type="predicted"/>
<dbReference type="GO" id="GO:0005524">
    <property type="term" value="F:ATP binding"/>
    <property type="evidence" value="ECO:0007669"/>
    <property type="project" value="UniProtKB-KW"/>
</dbReference>
<evidence type="ECO:0000256" key="10">
    <source>
        <dbReference type="ARBA" id="ARBA00022840"/>
    </source>
</evidence>
<feature type="compositionally biased region" description="Basic and acidic residues" evidence="16">
    <location>
        <begin position="47"/>
        <end position="66"/>
    </location>
</feature>
<comment type="caution">
    <text evidence="18">The sequence shown here is derived from an EMBL/GenBank/DDBJ whole genome shotgun (WGS) entry which is preliminary data.</text>
</comment>
<dbReference type="GO" id="GO:0005737">
    <property type="term" value="C:cytoplasm"/>
    <property type="evidence" value="ECO:0007669"/>
    <property type="project" value="UniProtKB-SubCell"/>
</dbReference>
<dbReference type="InterPro" id="IPR009080">
    <property type="entry name" value="tRNAsynth_Ia_anticodon-bd"/>
</dbReference>
<dbReference type="FunFam" id="2.40.50.140:FF:000042">
    <property type="entry name" value="Methionine--tRNA ligase"/>
    <property type="match status" value="1"/>
</dbReference>
<keyword evidence="7" id="KW-0820">tRNA-binding</keyword>
<dbReference type="CDD" id="cd02800">
    <property type="entry name" value="tRNA_bind_EcMetRS_like"/>
    <property type="match status" value="1"/>
</dbReference>
<keyword evidence="6" id="KW-0963">Cytoplasm</keyword>
<evidence type="ECO:0000256" key="8">
    <source>
        <dbReference type="ARBA" id="ARBA00022598"/>
    </source>
</evidence>
<feature type="domain" description="TRNA-binding" evidence="17">
    <location>
        <begin position="74"/>
        <end position="177"/>
    </location>
</feature>
<evidence type="ECO:0000256" key="4">
    <source>
        <dbReference type="ARBA" id="ARBA00012838"/>
    </source>
</evidence>
<comment type="function">
    <text evidence="1">Is required not only for elongation of protein synthesis but also for the initiation of all mRNA translation through initiator tRNA(fMet) aminoacylation.</text>
</comment>
<dbReference type="NCBIfam" id="TIGR00399">
    <property type="entry name" value="metG_C_term"/>
    <property type="match status" value="1"/>
</dbReference>
<organism evidence="18">
    <name type="scientific">marine sediment metagenome</name>
    <dbReference type="NCBI Taxonomy" id="412755"/>
    <lineage>
        <taxon>unclassified sequences</taxon>
        <taxon>metagenomes</taxon>
        <taxon>ecological metagenomes</taxon>
    </lineage>
</organism>
<comment type="catalytic activity">
    <reaction evidence="15">
        <text>tRNA(Met) + L-methionine + ATP = L-methionyl-tRNA(Met) + AMP + diphosphate</text>
        <dbReference type="Rhea" id="RHEA:13481"/>
        <dbReference type="Rhea" id="RHEA-COMP:9667"/>
        <dbReference type="Rhea" id="RHEA-COMP:9698"/>
        <dbReference type="ChEBI" id="CHEBI:30616"/>
        <dbReference type="ChEBI" id="CHEBI:33019"/>
        <dbReference type="ChEBI" id="CHEBI:57844"/>
        <dbReference type="ChEBI" id="CHEBI:78442"/>
        <dbReference type="ChEBI" id="CHEBI:78530"/>
        <dbReference type="ChEBI" id="CHEBI:456215"/>
        <dbReference type="EC" id="6.1.1.10"/>
    </reaction>
</comment>
<dbReference type="Pfam" id="PF01588">
    <property type="entry name" value="tRNA_bind"/>
    <property type="match status" value="1"/>
</dbReference>
<dbReference type="PANTHER" id="PTHR11586">
    <property type="entry name" value="TRNA-AMINOACYLATION COFACTOR ARC1 FAMILY MEMBER"/>
    <property type="match status" value="1"/>
</dbReference>
<dbReference type="PROSITE" id="PS50886">
    <property type="entry name" value="TRBD"/>
    <property type="match status" value="1"/>
</dbReference>
<dbReference type="EC" id="6.1.1.10" evidence="4"/>
<evidence type="ECO:0000256" key="16">
    <source>
        <dbReference type="SAM" id="MobiDB-lite"/>
    </source>
</evidence>
<evidence type="ECO:0000256" key="3">
    <source>
        <dbReference type="ARBA" id="ARBA00011738"/>
    </source>
</evidence>
<keyword evidence="13" id="KW-0030">Aminoacyl-tRNA synthetase</keyword>
<evidence type="ECO:0000256" key="15">
    <source>
        <dbReference type="ARBA" id="ARBA00047364"/>
    </source>
</evidence>
<accession>A0A0F9B9U0</accession>
<dbReference type="PANTHER" id="PTHR11586:SF37">
    <property type="entry name" value="TRNA-BINDING DOMAIN-CONTAINING PROTEIN"/>
    <property type="match status" value="1"/>
</dbReference>
<evidence type="ECO:0000256" key="14">
    <source>
        <dbReference type="ARBA" id="ARBA00030904"/>
    </source>
</evidence>
<gene>
    <name evidence="18" type="ORF">LCGC14_2475760</name>
</gene>
<evidence type="ECO:0000313" key="18">
    <source>
        <dbReference type="EMBL" id="KKL18415.1"/>
    </source>
</evidence>
<protein>
    <recommendedName>
        <fullName evidence="5">Methionine--tRNA ligase</fullName>
        <ecNumber evidence="4">6.1.1.10</ecNumber>
    </recommendedName>
    <alternativeName>
        <fullName evidence="14">Methionyl-tRNA synthetase</fullName>
    </alternativeName>
</protein>
<comment type="subcellular location">
    <subcellularLocation>
        <location evidence="2">Cytoplasm</location>
    </subcellularLocation>
</comment>
<reference evidence="18" key="1">
    <citation type="journal article" date="2015" name="Nature">
        <title>Complex archaea that bridge the gap between prokaryotes and eukaryotes.</title>
        <authorList>
            <person name="Spang A."/>
            <person name="Saw J.H."/>
            <person name="Jorgensen S.L."/>
            <person name="Zaremba-Niedzwiedzka K."/>
            <person name="Martijn J."/>
            <person name="Lind A.E."/>
            <person name="van Eijk R."/>
            <person name="Schleper C."/>
            <person name="Guy L."/>
            <person name="Ettema T.J."/>
        </authorList>
    </citation>
    <scope>NUCLEOTIDE SEQUENCE</scope>
</reference>
<sequence length="177" mass="19475">ALGLEGELDKIDLFSHAAWGGLKPGTKLNKLENLYPRIDTKKKKNRKDQQEKKVQENDKEEEKKKDDELISIKDFAKVELRTGKVLEAERVEGSEKLIRMQVDTGDADKPRQIVAGIGKAYAPDDLVGKTVVVVVNLKPAKLMGVESQGMLLAATGDDGVCVIITPEKETAPGLRIK</sequence>
<evidence type="ECO:0000256" key="7">
    <source>
        <dbReference type="ARBA" id="ARBA00022555"/>
    </source>
</evidence>
<evidence type="ECO:0000256" key="13">
    <source>
        <dbReference type="ARBA" id="ARBA00023146"/>
    </source>
</evidence>
<evidence type="ECO:0000256" key="1">
    <source>
        <dbReference type="ARBA" id="ARBA00003314"/>
    </source>
</evidence>
<dbReference type="InterPro" id="IPR004495">
    <property type="entry name" value="Met-tRNA-synth_bsu_C"/>
</dbReference>
<dbReference type="AlphaFoldDB" id="A0A0F9B9U0"/>
<evidence type="ECO:0000256" key="11">
    <source>
        <dbReference type="ARBA" id="ARBA00022884"/>
    </source>
</evidence>
<dbReference type="InterPro" id="IPR012340">
    <property type="entry name" value="NA-bd_OB-fold"/>
</dbReference>
<keyword evidence="11" id="KW-0694">RNA-binding</keyword>
<keyword evidence="10" id="KW-0067">ATP-binding</keyword>
<dbReference type="Gene3D" id="2.40.50.140">
    <property type="entry name" value="Nucleic acid-binding proteins"/>
    <property type="match status" value="1"/>
</dbReference>
<keyword evidence="9" id="KW-0547">Nucleotide-binding</keyword>
<evidence type="ECO:0000259" key="17">
    <source>
        <dbReference type="PROSITE" id="PS50886"/>
    </source>
</evidence>
<dbReference type="GO" id="GO:0006431">
    <property type="term" value="P:methionyl-tRNA aminoacylation"/>
    <property type="evidence" value="ECO:0007669"/>
    <property type="project" value="InterPro"/>
</dbReference>
<name>A0A0F9B9U0_9ZZZZ</name>
<evidence type="ECO:0000256" key="5">
    <source>
        <dbReference type="ARBA" id="ARBA00018753"/>
    </source>
</evidence>
<dbReference type="EMBL" id="LAZR01038878">
    <property type="protein sequence ID" value="KKL18415.1"/>
    <property type="molecule type" value="Genomic_DNA"/>
</dbReference>
<evidence type="ECO:0000256" key="6">
    <source>
        <dbReference type="ARBA" id="ARBA00022490"/>
    </source>
</evidence>
<dbReference type="GO" id="GO:0000049">
    <property type="term" value="F:tRNA binding"/>
    <property type="evidence" value="ECO:0007669"/>
    <property type="project" value="UniProtKB-KW"/>
</dbReference>
<evidence type="ECO:0000256" key="2">
    <source>
        <dbReference type="ARBA" id="ARBA00004496"/>
    </source>
</evidence>
<dbReference type="SUPFAM" id="SSF50249">
    <property type="entry name" value="Nucleic acid-binding proteins"/>
    <property type="match status" value="1"/>
</dbReference>
<keyword evidence="12" id="KW-0648">Protein biosynthesis</keyword>